<sequence>MSFSIAIENGDIAMQGDHFKLVDGTEKLTQDLTVWLKERFQSDRFHPQYGSTLDNYIGGVISSVTVYEIESEVNRVLRNYQSIQVKKFREDPSKFSPAEILAEITNISSNVYYDYLEVYIYFKTYQGTNGKIKLDVSVG</sequence>
<dbReference type="SUPFAM" id="SSF160719">
    <property type="entry name" value="gpW/gp25-like"/>
    <property type="match status" value="1"/>
</dbReference>
<dbReference type="AlphaFoldDB" id="A0A929MNN6"/>
<evidence type="ECO:0000313" key="2">
    <source>
        <dbReference type="Proteomes" id="UP000757900"/>
    </source>
</evidence>
<dbReference type="EMBL" id="JABZFV010000001">
    <property type="protein sequence ID" value="MBF0934103.1"/>
    <property type="molecule type" value="Genomic_DNA"/>
</dbReference>
<dbReference type="Proteomes" id="UP000757900">
    <property type="component" value="Unassembled WGS sequence"/>
</dbReference>
<dbReference type="Gene3D" id="3.10.450.40">
    <property type="match status" value="1"/>
</dbReference>
<gene>
    <name evidence="1" type="ORF">HXK00_00485</name>
</gene>
<comment type="caution">
    <text evidence="1">The sequence shown here is derived from an EMBL/GenBank/DDBJ whole genome shotgun (WGS) entry which is preliminary data.</text>
</comment>
<accession>A0A929MNN6</accession>
<organism evidence="1 2">
    <name type="scientific">Abiotrophia defectiva</name>
    <name type="common">Streptococcus defectivus</name>
    <dbReference type="NCBI Taxonomy" id="46125"/>
    <lineage>
        <taxon>Bacteria</taxon>
        <taxon>Bacillati</taxon>
        <taxon>Bacillota</taxon>
        <taxon>Bacilli</taxon>
        <taxon>Lactobacillales</taxon>
        <taxon>Aerococcaceae</taxon>
        <taxon>Abiotrophia</taxon>
    </lineage>
</organism>
<protein>
    <submittedName>
        <fullName evidence="1">Uncharacterized protein</fullName>
    </submittedName>
</protein>
<proteinExistence type="predicted"/>
<reference evidence="1" key="1">
    <citation type="submission" date="2020-04" db="EMBL/GenBank/DDBJ databases">
        <title>Deep metagenomics examines the oral microbiome during advanced dental caries in children, revealing novel taxa and co-occurrences with host molecules.</title>
        <authorList>
            <person name="Baker J.L."/>
            <person name="Morton J.T."/>
            <person name="Dinis M."/>
            <person name="Alvarez R."/>
            <person name="Tran N.C."/>
            <person name="Knight R."/>
            <person name="Edlund A."/>
        </authorList>
    </citation>
    <scope>NUCLEOTIDE SEQUENCE</scope>
    <source>
        <strain evidence="1">JCVI_23_bin.16</strain>
    </source>
</reference>
<evidence type="ECO:0000313" key="1">
    <source>
        <dbReference type="EMBL" id="MBF0934103.1"/>
    </source>
</evidence>
<name>A0A929MNN6_ABIDE</name>